<comment type="caution">
    <text evidence="1">The sequence shown here is derived from an EMBL/GenBank/DDBJ whole genome shotgun (WGS) entry which is preliminary data.</text>
</comment>
<reference evidence="1" key="1">
    <citation type="submission" date="2023-06" db="EMBL/GenBank/DDBJ databases">
        <title>Cytophagales bacterium Strain LB-30, isolated from soil.</title>
        <authorList>
            <person name="Liu B."/>
        </authorList>
    </citation>
    <scope>NUCLEOTIDE SEQUENCE</scope>
    <source>
        <strain evidence="1">LB-30</strain>
    </source>
</reference>
<name>A0ABT8F979_9BACT</name>
<evidence type="ECO:0000313" key="2">
    <source>
        <dbReference type="Proteomes" id="UP001168552"/>
    </source>
</evidence>
<dbReference type="PROSITE" id="PS51257">
    <property type="entry name" value="PROKAR_LIPOPROTEIN"/>
    <property type="match status" value="1"/>
</dbReference>
<dbReference type="EMBL" id="JAUHJS010000011">
    <property type="protein sequence ID" value="MDN4167037.1"/>
    <property type="molecule type" value="Genomic_DNA"/>
</dbReference>
<evidence type="ECO:0000313" key="1">
    <source>
        <dbReference type="EMBL" id="MDN4167037.1"/>
    </source>
</evidence>
<accession>A0ABT8F979</accession>
<gene>
    <name evidence="1" type="ORF">QWY31_16115</name>
</gene>
<organism evidence="1 2">
    <name type="scientific">Shiella aurantiaca</name>
    <dbReference type="NCBI Taxonomy" id="3058365"/>
    <lineage>
        <taxon>Bacteria</taxon>
        <taxon>Pseudomonadati</taxon>
        <taxon>Bacteroidota</taxon>
        <taxon>Cytophagia</taxon>
        <taxon>Cytophagales</taxon>
        <taxon>Shiellaceae</taxon>
        <taxon>Shiella</taxon>
    </lineage>
</organism>
<dbReference type="RefSeq" id="WP_320005576.1">
    <property type="nucleotide sequence ID" value="NZ_JAUHJS010000011.1"/>
</dbReference>
<dbReference type="Proteomes" id="UP001168552">
    <property type="component" value="Unassembled WGS sequence"/>
</dbReference>
<keyword evidence="2" id="KW-1185">Reference proteome</keyword>
<protein>
    <submittedName>
        <fullName evidence="1">Uncharacterized protein</fullName>
    </submittedName>
</protein>
<proteinExistence type="predicted"/>
<sequence length="186" mass="21089">MKALMTIVLDRIVRMVFLTLLFFVMFSCESERNLHQTVIEGVLKESLLQYDLYDSTLNKGVVAVKDTSVIISQGDRESIVRHLEEITHGDIDKKRLIDILLNQQSKDVISAFSLTNFKLQSKVAPDDVVIGSVYLSGVVATGENPSLVLFFYRFRCGNDCGSGNIVFAKKNKDKWEIELVYPLYMI</sequence>